<dbReference type="GO" id="GO:0045879">
    <property type="term" value="P:negative regulation of smoothened signaling pathway"/>
    <property type="evidence" value="ECO:0007669"/>
    <property type="project" value="TreeGrafter"/>
</dbReference>
<name>A0A914ICA5_GLORO</name>
<dbReference type="WBParaSite" id="Gr19_v10_g9504.t1">
    <property type="protein sequence ID" value="Gr19_v10_g9504.t1"/>
    <property type="gene ID" value="Gr19_v10_g9504"/>
</dbReference>
<keyword evidence="4 8" id="KW-1133">Transmembrane helix</keyword>
<dbReference type="GO" id="GO:0005886">
    <property type="term" value="C:plasma membrane"/>
    <property type="evidence" value="ECO:0007669"/>
    <property type="project" value="TreeGrafter"/>
</dbReference>
<reference evidence="10" key="1">
    <citation type="submission" date="2022-11" db="UniProtKB">
        <authorList>
            <consortium name="WormBaseParasite"/>
        </authorList>
    </citation>
    <scope>IDENTIFICATION</scope>
</reference>
<evidence type="ECO:0000256" key="2">
    <source>
        <dbReference type="ARBA" id="ARBA00005585"/>
    </source>
</evidence>
<keyword evidence="3 8" id="KW-0812">Transmembrane</keyword>
<evidence type="ECO:0000256" key="1">
    <source>
        <dbReference type="ARBA" id="ARBA00004141"/>
    </source>
</evidence>
<keyword evidence="6" id="KW-0325">Glycoprotein</keyword>
<dbReference type="Gene3D" id="1.20.1640.10">
    <property type="entry name" value="Multidrug efflux transporter AcrB transmembrane domain"/>
    <property type="match status" value="1"/>
</dbReference>
<evidence type="ECO:0000256" key="7">
    <source>
        <dbReference type="SAM" id="MobiDB-lite"/>
    </source>
</evidence>
<dbReference type="AlphaFoldDB" id="A0A914ICA5"/>
<evidence type="ECO:0000256" key="6">
    <source>
        <dbReference type="ARBA" id="ARBA00023180"/>
    </source>
</evidence>
<evidence type="ECO:0000256" key="5">
    <source>
        <dbReference type="ARBA" id="ARBA00023136"/>
    </source>
</evidence>
<evidence type="ECO:0000256" key="4">
    <source>
        <dbReference type="ARBA" id="ARBA00022989"/>
    </source>
</evidence>
<feature type="region of interest" description="Disordered" evidence="7">
    <location>
        <begin position="32"/>
        <end position="55"/>
    </location>
</feature>
<dbReference type="PANTHER" id="PTHR46022:SF1">
    <property type="entry name" value="PROTEIN PATCHED"/>
    <property type="match status" value="1"/>
</dbReference>
<dbReference type="PANTHER" id="PTHR46022">
    <property type="entry name" value="PROTEIN PATCHED"/>
    <property type="match status" value="1"/>
</dbReference>
<comment type="similarity">
    <text evidence="2">Belongs to the patched family.</text>
</comment>
<proteinExistence type="inferred from homology"/>
<dbReference type="GO" id="GO:0097108">
    <property type="term" value="F:hedgehog family protein binding"/>
    <property type="evidence" value="ECO:0007669"/>
    <property type="project" value="TreeGrafter"/>
</dbReference>
<evidence type="ECO:0000313" key="9">
    <source>
        <dbReference type="Proteomes" id="UP000887572"/>
    </source>
</evidence>
<evidence type="ECO:0000313" key="10">
    <source>
        <dbReference type="WBParaSite" id="Gr19_v10_g9504.t1"/>
    </source>
</evidence>
<accession>A0A914ICA5</accession>
<feature type="transmembrane region" description="Helical" evidence="8">
    <location>
        <begin position="87"/>
        <end position="110"/>
    </location>
</feature>
<dbReference type="SUPFAM" id="SSF82866">
    <property type="entry name" value="Multidrug efflux transporter AcrB transmembrane domain"/>
    <property type="match status" value="1"/>
</dbReference>
<protein>
    <submittedName>
        <fullName evidence="10">Uncharacterized protein</fullName>
    </submittedName>
</protein>
<sequence length="240" mass="26575">MAPAGDTVMGRTISIFILYVWNIRMSTPLINKPFGDQSDRRMEQGRKGDNGKGFPTDRIPGKAIIFNPWAAAVVTCVLNPISAVTLITAVGIGVEFTAHVALAFLTSLGTREERMVQCLQHMFVPVIHGGMSTLLGIIMLAFSDFDFVVKAPRHFRIWTAQRHKGCHTSCKEWDRANQSKSASPQTVVTFTNTTPPMAGGSTRKFYALVISFLYICFALCDIYSTAGPPFYQGFKLRQPF</sequence>
<keyword evidence="5 8" id="KW-0472">Membrane</keyword>
<feature type="compositionally biased region" description="Basic and acidic residues" evidence="7">
    <location>
        <begin position="37"/>
        <end position="50"/>
    </location>
</feature>
<evidence type="ECO:0000256" key="3">
    <source>
        <dbReference type="ARBA" id="ARBA00022692"/>
    </source>
</evidence>
<dbReference type="Proteomes" id="UP000887572">
    <property type="component" value="Unplaced"/>
</dbReference>
<evidence type="ECO:0000256" key="8">
    <source>
        <dbReference type="SAM" id="Phobius"/>
    </source>
</evidence>
<feature type="transmembrane region" description="Helical" evidence="8">
    <location>
        <begin position="122"/>
        <end position="142"/>
    </location>
</feature>
<dbReference type="GO" id="GO:0008158">
    <property type="term" value="F:hedgehog receptor activity"/>
    <property type="evidence" value="ECO:0007669"/>
    <property type="project" value="TreeGrafter"/>
</dbReference>
<keyword evidence="9" id="KW-1185">Reference proteome</keyword>
<organism evidence="9 10">
    <name type="scientific">Globodera rostochiensis</name>
    <name type="common">Golden nematode worm</name>
    <name type="synonym">Heterodera rostochiensis</name>
    <dbReference type="NCBI Taxonomy" id="31243"/>
    <lineage>
        <taxon>Eukaryota</taxon>
        <taxon>Metazoa</taxon>
        <taxon>Ecdysozoa</taxon>
        <taxon>Nematoda</taxon>
        <taxon>Chromadorea</taxon>
        <taxon>Rhabditida</taxon>
        <taxon>Tylenchina</taxon>
        <taxon>Tylenchomorpha</taxon>
        <taxon>Tylenchoidea</taxon>
        <taxon>Heteroderidae</taxon>
        <taxon>Heteroderinae</taxon>
        <taxon>Globodera</taxon>
    </lineage>
</organism>
<dbReference type="GO" id="GO:0005119">
    <property type="term" value="F:smoothened binding"/>
    <property type="evidence" value="ECO:0007669"/>
    <property type="project" value="TreeGrafter"/>
</dbReference>
<comment type="subcellular location">
    <subcellularLocation>
        <location evidence="1">Membrane</location>
        <topology evidence="1">Multi-pass membrane protein</topology>
    </subcellularLocation>
</comment>
<feature type="transmembrane region" description="Helical" evidence="8">
    <location>
        <begin position="205"/>
        <end position="226"/>
    </location>
</feature>